<dbReference type="EMBL" id="JAEKJW010000002">
    <property type="protein sequence ID" value="MBN8196645.1"/>
    <property type="molecule type" value="Genomic_DNA"/>
</dbReference>
<protein>
    <submittedName>
        <fullName evidence="1">DUF1499 domain-containing protein</fullName>
    </submittedName>
</protein>
<dbReference type="Pfam" id="PF07386">
    <property type="entry name" value="DUF1499"/>
    <property type="match status" value="1"/>
</dbReference>
<sequence>MFAVWGLIVLAGIFVVIRFTGLIDHMLPAGDPPNFTFAPETPVPQARNFFIACPPGRSPRTDRAMPSPSFDATAATLADVMIETAPAHGMQLMSGVPGGKPGRLYFLARTPVFHFPDWVEVEFILPEQGGDITFCLFAQSVYGLDDIQQNEKRTRAWLADVVGRMGPSG</sequence>
<organism evidence="1 2">
    <name type="scientific">Thalassospira povalilytica</name>
    <dbReference type="NCBI Taxonomy" id="732237"/>
    <lineage>
        <taxon>Bacteria</taxon>
        <taxon>Pseudomonadati</taxon>
        <taxon>Pseudomonadota</taxon>
        <taxon>Alphaproteobacteria</taxon>
        <taxon>Rhodospirillales</taxon>
        <taxon>Thalassospiraceae</taxon>
        <taxon>Thalassospira</taxon>
    </lineage>
</organism>
<accession>A0A8I1SJI8</accession>
<evidence type="ECO:0000313" key="1">
    <source>
        <dbReference type="EMBL" id="MBN8196645.1"/>
    </source>
</evidence>
<gene>
    <name evidence="1" type="ORF">JF547_09245</name>
</gene>
<dbReference type="Proteomes" id="UP000664405">
    <property type="component" value="Unassembled WGS sequence"/>
</dbReference>
<dbReference type="RefSeq" id="WP_068518250.1">
    <property type="nucleotide sequence ID" value="NZ_JAEKJW010000002.1"/>
</dbReference>
<dbReference type="InterPro" id="IPR010865">
    <property type="entry name" value="DUF1499"/>
</dbReference>
<dbReference type="AlphaFoldDB" id="A0A8I1SJI8"/>
<proteinExistence type="predicted"/>
<name>A0A8I1SJI8_9PROT</name>
<comment type="caution">
    <text evidence="1">The sequence shown here is derived from an EMBL/GenBank/DDBJ whole genome shotgun (WGS) entry which is preliminary data.</text>
</comment>
<evidence type="ECO:0000313" key="2">
    <source>
        <dbReference type="Proteomes" id="UP000664405"/>
    </source>
</evidence>
<reference evidence="1" key="1">
    <citation type="submission" date="2020-12" db="EMBL/GenBank/DDBJ databases">
        <title>Oil enriched cultivation method for isolating marine PHA-producing bacteria.</title>
        <authorList>
            <person name="Zheng W."/>
            <person name="Yu S."/>
            <person name="Huang Y."/>
        </authorList>
    </citation>
    <scope>NUCLEOTIDE SEQUENCE</scope>
    <source>
        <strain evidence="1">SY-2-3</strain>
    </source>
</reference>